<dbReference type="GO" id="GO:0004315">
    <property type="term" value="F:3-oxoacyl-[acyl-carrier-protein] synthase activity"/>
    <property type="evidence" value="ECO:0007669"/>
    <property type="project" value="InterPro"/>
</dbReference>
<dbReference type="InterPro" id="IPR013751">
    <property type="entry name" value="ACP_syn_III_N"/>
</dbReference>
<dbReference type="GO" id="GO:0044550">
    <property type="term" value="P:secondary metabolite biosynthetic process"/>
    <property type="evidence" value="ECO:0007669"/>
    <property type="project" value="TreeGrafter"/>
</dbReference>
<dbReference type="InterPro" id="IPR013747">
    <property type="entry name" value="ACP_syn_III_C"/>
</dbReference>
<dbReference type="OrthoDB" id="6637632at2"/>
<gene>
    <name evidence="5" type="ORF">SAMN05216553_105162</name>
</gene>
<dbReference type="PANTHER" id="PTHR34069:SF2">
    <property type="entry name" value="BETA-KETOACYL-[ACYL-CARRIER-PROTEIN] SYNTHASE III"/>
    <property type="match status" value="1"/>
</dbReference>
<evidence type="ECO:0000259" key="4">
    <source>
        <dbReference type="Pfam" id="PF08545"/>
    </source>
</evidence>
<dbReference type="GO" id="GO:0006633">
    <property type="term" value="P:fatty acid biosynthetic process"/>
    <property type="evidence" value="ECO:0007669"/>
    <property type="project" value="InterPro"/>
</dbReference>
<evidence type="ECO:0000313" key="5">
    <source>
        <dbReference type="EMBL" id="SDG06595.1"/>
    </source>
</evidence>
<dbReference type="AlphaFoldDB" id="A0A1G7R7C4"/>
<dbReference type="RefSeq" id="WP_090048889.1">
    <property type="nucleotide sequence ID" value="NZ_FNCC01000005.1"/>
</dbReference>
<name>A0A1G7R7C4_9PSEU</name>
<dbReference type="Gene3D" id="3.40.47.10">
    <property type="match status" value="2"/>
</dbReference>
<dbReference type="Proteomes" id="UP000199623">
    <property type="component" value="Unassembled WGS sequence"/>
</dbReference>
<dbReference type="InterPro" id="IPR016039">
    <property type="entry name" value="Thiolase-like"/>
</dbReference>
<evidence type="ECO:0000259" key="3">
    <source>
        <dbReference type="Pfam" id="PF08541"/>
    </source>
</evidence>
<dbReference type="STRING" id="200378.SAMN05216553_105162"/>
<dbReference type="PANTHER" id="PTHR34069">
    <property type="entry name" value="3-OXOACYL-[ACYL-CARRIER-PROTEIN] SYNTHASE 3"/>
    <property type="match status" value="1"/>
</dbReference>
<dbReference type="SUPFAM" id="SSF53901">
    <property type="entry name" value="Thiolase-like"/>
    <property type="match status" value="1"/>
</dbReference>
<feature type="domain" description="Beta-ketoacyl-[acyl-carrier-protein] synthase III N-terminal" evidence="4">
    <location>
        <begin position="110"/>
        <end position="186"/>
    </location>
</feature>
<evidence type="ECO:0000256" key="1">
    <source>
        <dbReference type="ARBA" id="ARBA00022679"/>
    </source>
</evidence>
<keyword evidence="2" id="KW-0012">Acyltransferase</keyword>
<keyword evidence="6" id="KW-1185">Reference proteome</keyword>
<dbReference type="Pfam" id="PF08541">
    <property type="entry name" value="ACP_syn_III_C"/>
    <property type="match status" value="1"/>
</dbReference>
<organism evidence="5 6">
    <name type="scientific">Lentzea fradiae</name>
    <dbReference type="NCBI Taxonomy" id="200378"/>
    <lineage>
        <taxon>Bacteria</taxon>
        <taxon>Bacillati</taxon>
        <taxon>Actinomycetota</taxon>
        <taxon>Actinomycetes</taxon>
        <taxon>Pseudonocardiales</taxon>
        <taxon>Pseudonocardiaceae</taxon>
        <taxon>Lentzea</taxon>
    </lineage>
</organism>
<evidence type="ECO:0000256" key="2">
    <source>
        <dbReference type="ARBA" id="ARBA00023315"/>
    </source>
</evidence>
<feature type="domain" description="Beta-ketoacyl-[acyl-carrier-protein] synthase III C-terminal" evidence="3">
    <location>
        <begin position="248"/>
        <end position="337"/>
    </location>
</feature>
<protein>
    <submittedName>
        <fullName evidence="5">3-oxoacyl-[acyl-carrier-protein] synthase-3</fullName>
    </submittedName>
</protein>
<evidence type="ECO:0000313" key="6">
    <source>
        <dbReference type="Proteomes" id="UP000199623"/>
    </source>
</evidence>
<proteinExistence type="predicted"/>
<accession>A0A1G7R7C4</accession>
<keyword evidence="1" id="KW-0808">Transferase</keyword>
<dbReference type="Pfam" id="PF08545">
    <property type="entry name" value="ACP_syn_III"/>
    <property type="match status" value="1"/>
</dbReference>
<dbReference type="EMBL" id="FNCC01000005">
    <property type="protein sequence ID" value="SDG06595.1"/>
    <property type="molecule type" value="Genomic_DNA"/>
</dbReference>
<reference evidence="6" key="1">
    <citation type="submission" date="2016-10" db="EMBL/GenBank/DDBJ databases">
        <authorList>
            <person name="Varghese N."/>
            <person name="Submissions S."/>
        </authorList>
    </citation>
    <scope>NUCLEOTIDE SEQUENCE [LARGE SCALE GENOMIC DNA]</scope>
    <source>
        <strain evidence="6">CGMCC 4.3506</strain>
    </source>
</reference>
<sequence>MTVHFGVVSLGHVLGDPVDVATAAPDYTADVDRVLGWGYRTFHRAPDGVGLTDLAAEAGAKALGDAGVQPHEVDLLVLAMSDLSEHLYWDAAGATQAKIGARGSENVLLTQACGGGVAAFDVVAGKFATHPDYRTALVIGANRVCEPYWNRMEINTSIFSDGAAAAVVRRDHPRNRWLTTEIISDGRYADFMMMDAGAAARPFTGQEVVGVKSPQKRLEEFFAGDIRKMFEFVSTIRTNNHEVVRRACRRAGIEPGDLRKLLHLHDSVPAMTLLAKDLGMGPEWTNTEIAQAHGHVGCADQLISLEHCLTTDQLTDGDVVALTSTASGMHWLCTLLAI</sequence>